<sequence>MTTSPPYPAPYPPGPPPLPPRGNGYRTTTLLALAAAVIAGIVALALFFTMPSSDGSSQADGPIAPDPALVKRATEIVCLPFTLSAATFDADFQRAEAVLTGAAKRLYSSQRDGFESLAKDNSGITFGCSVTALGVISAGDEKADLVATLRSTTQGPGTPTTINRKFEMVNQNGQWLISEMTIAGVN</sequence>
<dbReference type="PANTHER" id="PTHR37042">
    <property type="entry name" value="OUTER MEMBRANE PROTEIN RV1973"/>
    <property type="match status" value="1"/>
</dbReference>
<keyword evidence="4" id="KW-0812">Transmembrane</keyword>
<dbReference type="EMBL" id="BAABIE010000012">
    <property type="protein sequence ID" value="GAA4753512.1"/>
    <property type="molecule type" value="Genomic_DNA"/>
</dbReference>
<proteinExistence type="predicted"/>
<keyword evidence="2 4" id="KW-0472">Membrane</keyword>
<feature type="transmembrane region" description="Helical" evidence="4">
    <location>
        <begin position="29"/>
        <end position="48"/>
    </location>
</feature>
<comment type="subcellular location">
    <subcellularLocation>
        <location evidence="1">Membrane</location>
    </subcellularLocation>
</comment>
<evidence type="ECO:0000313" key="5">
    <source>
        <dbReference type="EMBL" id="GAA4753512.1"/>
    </source>
</evidence>
<accession>A0ABP8ZD49</accession>
<organism evidence="5 6">
    <name type="scientific">Gordonia alkaliphila</name>
    <dbReference type="NCBI Taxonomy" id="1053547"/>
    <lineage>
        <taxon>Bacteria</taxon>
        <taxon>Bacillati</taxon>
        <taxon>Actinomycetota</taxon>
        <taxon>Actinomycetes</taxon>
        <taxon>Mycobacteriales</taxon>
        <taxon>Gordoniaceae</taxon>
        <taxon>Gordonia</taxon>
    </lineage>
</organism>
<name>A0ABP8ZD49_9ACTN</name>
<evidence type="ECO:0000256" key="3">
    <source>
        <dbReference type="SAM" id="MobiDB-lite"/>
    </source>
</evidence>
<feature type="region of interest" description="Disordered" evidence="3">
    <location>
        <begin position="1"/>
        <end position="23"/>
    </location>
</feature>
<feature type="compositionally biased region" description="Pro residues" evidence="3">
    <location>
        <begin position="1"/>
        <end position="20"/>
    </location>
</feature>
<dbReference type="PANTHER" id="PTHR37042:SF4">
    <property type="entry name" value="OUTER MEMBRANE PROTEIN RV1973"/>
    <property type="match status" value="1"/>
</dbReference>
<dbReference type="Proteomes" id="UP001500822">
    <property type="component" value="Unassembled WGS sequence"/>
</dbReference>
<gene>
    <name evidence="5" type="ORF">GCM10023217_26180</name>
</gene>
<keyword evidence="4" id="KW-1133">Transmembrane helix</keyword>
<dbReference type="RefSeq" id="WP_246991862.1">
    <property type="nucleotide sequence ID" value="NZ_BAABIE010000012.1"/>
</dbReference>
<evidence type="ECO:0000313" key="6">
    <source>
        <dbReference type="Proteomes" id="UP001500822"/>
    </source>
</evidence>
<reference evidence="6" key="1">
    <citation type="journal article" date="2019" name="Int. J. Syst. Evol. Microbiol.">
        <title>The Global Catalogue of Microorganisms (GCM) 10K type strain sequencing project: providing services to taxonomists for standard genome sequencing and annotation.</title>
        <authorList>
            <consortium name="The Broad Institute Genomics Platform"/>
            <consortium name="The Broad Institute Genome Sequencing Center for Infectious Disease"/>
            <person name="Wu L."/>
            <person name="Ma J."/>
        </authorList>
    </citation>
    <scope>NUCLEOTIDE SEQUENCE [LARGE SCALE GENOMIC DNA]</scope>
    <source>
        <strain evidence="6">JCM 18077</strain>
    </source>
</reference>
<comment type="caution">
    <text evidence="5">The sequence shown here is derived from an EMBL/GenBank/DDBJ whole genome shotgun (WGS) entry which is preliminary data.</text>
</comment>
<evidence type="ECO:0000256" key="4">
    <source>
        <dbReference type="SAM" id="Phobius"/>
    </source>
</evidence>
<protein>
    <recommendedName>
        <fullName evidence="7">Mce-associated membrane protein</fullName>
    </recommendedName>
</protein>
<evidence type="ECO:0000256" key="2">
    <source>
        <dbReference type="ARBA" id="ARBA00023136"/>
    </source>
</evidence>
<evidence type="ECO:0000256" key="1">
    <source>
        <dbReference type="ARBA" id="ARBA00004370"/>
    </source>
</evidence>
<evidence type="ECO:0008006" key="7">
    <source>
        <dbReference type="Google" id="ProtNLM"/>
    </source>
</evidence>
<keyword evidence="6" id="KW-1185">Reference proteome</keyword>